<protein>
    <submittedName>
        <fullName evidence="1">Uncharacterized protein</fullName>
    </submittedName>
</protein>
<proteinExistence type="predicted"/>
<organism evidence="1 2">
    <name type="scientific">Solanum bulbocastanum</name>
    <name type="common">Wild potato</name>
    <dbReference type="NCBI Taxonomy" id="147425"/>
    <lineage>
        <taxon>Eukaryota</taxon>
        <taxon>Viridiplantae</taxon>
        <taxon>Streptophyta</taxon>
        <taxon>Embryophyta</taxon>
        <taxon>Tracheophyta</taxon>
        <taxon>Spermatophyta</taxon>
        <taxon>Magnoliopsida</taxon>
        <taxon>eudicotyledons</taxon>
        <taxon>Gunneridae</taxon>
        <taxon>Pentapetalae</taxon>
        <taxon>asterids</taxon>
        <taxon>lamiids</taxon>
        <taxon>Solanales</taxon>
        <taxon>Solanaceae</taxon>
        <taxon>Solanoideae</taxon>
        <taxon>Solaneae</taxon>
        <taxon>Solanum</taxon>
    </lineage>
</organism>
<dbReference type="EMBL" id="JBANQN010000007">
    <property type="protein sequence ID" value="KAK6785178.1"/>
    <property type="molecule type" value="Genomic_DNA"/>
</dbReference>
<gene>
    <name evidence="1" type="ORF">RDI58_018633</name>
</gene>
<sequence>MKGDNKLMMMVGCMTEHKHANFSTMTDSSNMSKSMMNDRSSSSRAYGAEKYSKVELAALDVGPSRHVNLKAMPLTDSENASLGSFLTKKGYIRWGLNHDTLDNFDYHFTFRCSYPIIIRGDVDSKMKEIMKWLMMVG</sequence>
<dbReference type="AlphaFoldDB" id="A0AAN8TAZ6"/>
<dbReference type="Proteomes" id="UP001371456">
    <property type="component" value="Unassembled WGS sequence"/>
</dbReference>
<evidence type="ECO:0000313" key="2">
    <source>
        <dbReference type="Proteomes" id="UP001371456"/>
    </source>
</evidence>
<accession>A0AAN8TAZ6</accession>
<reference evidence="1 2" key="1">
    <citation type="submission" date="2024-02" db="EMBL/GenBank/DDBJ databases">
        <title>de novo genome assembly of Solanum bulbocastanum strain 11H21.</title>
        <authorList>
            <person name="Hosaka A.J."/>
        </authorList>
    </citation>
    <scope>NUCLEOTIDE SEQUENCE [LARGE SCALE GENOMIC DNA]</scope>
    <source>
        <tissue evidence="1">Young leaves</tissue>
    </source>
</reference>
<evidence type="ECO:0000313" key="1">
    <source>
        <dbReference type="EMBL" id="KAK6785178.1"/>
    </source>
</evidence>
<keyword evidence="2" id="KW-1185">Reference proteome</keyword>
<name>A0AAN8TAZ6_SOLBU</name>
<comment type="caution">
    <text evidence="1">The sequence shown here is derived from an EMBL/GenBank/DDBJ whole genome shotgun (WGS) entry which is preliminary data.</text>
</comment>